<evidence type="ECO:0000313" key="12">
    <source>
        <dbReference type="Proteomes" id="UP001161391"/>
    </source>
</evidence>
<dbReference type="Proteomes" id="UP001161391">
    <property type="component" value="Unassembled WGS sequence"/>
</dbReference>
<dbReference type="SUPFAM" id="SSF52540">
    <property type="entry name" value="P-loop containing nucleoside triphosphate hydrolases"/>
    <property type="match status" value="1"/>
</dbReference>
<protein>
    <recommendedName>
        <fullName evidence="3">tRNA threonylcarbamoyladenosine biosynthesis protein TsaE</fullName>
    </recommendedName>
    <alternativeName>
        <fullName evidence="10">t(6)A37 threonylcarbamoyladenosine biosynthesis protein TsaE</fullName>
    </alternativeName>
</protein>
<dbReference type="EMBL" id="BSNK01000001">
    <property type="protein sequence ID" value="GLQ22906.1"/>
    <property type="molecule type" value="Genomic_DNA"/>
</dbReference>
<comment type="similarity">
    <text evidence="2">Belongs to the TsaE family.</text>
</comment>
<evidence type="ECO:0000256" key="5">
    <source>
        <dbReference type="ARBA" id="ARBA00022694"/>
    </source>
</evidence>
<reference evidence="11" key="2">
    <citation type="submission" date="2023-01" db="EMBL/GenBank/DDBJ databases">
        <title>Draft genome sequence of Algimonas ampicilliniresistens strain NBRC 108219.</title>
        <authorList>
            <person name="Sun Q."/>
            <person name="Mori K."/>
        </authorList>
    </citation>
    <scope>NUCLEOTIDE SEQUENCE</scope>
    <source>
        <strain evidence="11">NBRC 108219</strain>
    </source>
</reference>
<dbReference type="RefSeq" id="WP_284387763.1">
    <property type="nucleotide sequence ID" value="NZ_BSNK01000001.1"/>
</dbReference>
<reference evidence="11" key="1">
    <citation type="journal article" date="2014" name="Int. J. Syst. Evol. Microbiol.">
        <title>Complete genome of a new Firmicutes species belonging to the dominant human colonic microbiota ('Ruminococcus bicirculans') reveals two chromosomes and a selective capacity to utilize plant glucans.</title>
        <authorList>
            <consortium name="NISC Comparative Sequencing Program"/>
            <person name="Wegmann U."/>
            <person name="Louis P."/>
            <person name="Goesmann A."/>
            <person name="Henrissat B."/>
            <person name="Duncan S.H."/>
            <person name="Flint H.J."/>
        </authorList>
    </citation>
    <scope>NUCLEOTIDE SEQUENCE</scope>
    <source>
        <strain evidence="11">NBRC 108219</strain>
    </source>
</reference>
<accession>A0ABQ5V5T4</accession>
<dbReference type="InterPro" id="IPR003442">
    <property type="entry name" value="T6A_TsaE"/>
</dbReference>
<dbReference type="Pfam" id="PF02367">
    <property type="entry name" value="TsaE"/>
    <property type="match status" value="1"/>
</dbReference>
<evidence type="ECO:0000256" key="6">
    <source>
        <dbReference type="ARBA" id="ARBA00022723"/>
    </source>
</evidence>
<sequence>MTAIHLKSEADTLALGARIAAALVPGDTLLLSGDLGAGKTTLARGLIQSRLGDIEVPSPTYTLVQTYDWPLGDNVAELWHCDLYRLEQPNDAYELGLMDALGDDIVLIEWADKLGSLCPKGALSVELAFDGDGRVATLTGWKGRNV</sequence>
<gene>
    <name evidence="11" type="ORF">GCM10007853_07800</name>
</gene>
<evidence type="ECO:0000256" key="3">
    <source>
        <dbReference type="ARBA" id="ARBA00019010"/>
    </source>
</evidence>
<evidence type="ECO:0000256" key="10">
    <source>
        <dbReference type="ARBA" id="ARBA00032441"/>
    </source>
</evidence>
<dbReference type="PANTHER" id="PTHR33540:SF2">
    <property type="entry name" value="TRNA THREONYLCARBAMOYLADENOSINE BIOSYNTHESIS PROTEIN TSAE"/>
    <property type="match status" value="1"/>
</dbReference>
<keyword evidence="12" id="KW-1185">Reference proteome</keyword>
<keyword evidence="4" id="KW-0963">Cytoplasm</keyword>
<evidence type="ECO:0000256" key="7">
    <source>
        <dbReference type="ARBA" id="ARBA00022741"/>
    </source>
</evidence>
<dbReference type="Gene3D" id="3.40.50.300">
    <property type="entry name" value="P-loop containing nucleotide triphosphate hydrolases"/>
    <property type="match status" value="1"/>
</dbReference>
<evidence type="ECO:0000256" key="2">
    <source>
        <dbReference type="ARBA" id="ARBA00007599"/>
    </source>
</evidence>
<evidence type="ECO:0000256" key="8">
    <source>
        <dbReference type="ARBA" id="ARBA00022840"/>
    </source>
</evidence>
<evidence type="ECO:0000313" key="11">
    <source>
        <dbReference type="EMBL" id="GLQ22906.1"/>
    </source>
</evidence>
<keyword evidence="8" id="KW-0067">ATP-binding</keyword>
<organism evidence="11 12">
    <name type="scientific">Algimonas ampicilliniresistens</name>
    <dbReference type="NCBI Taxonomy" id="1298735"/>
    <lineage>
        <taxon>Bacteria</taxon>
        <taxon>Pseudomonadati</taxon>
        <taxon>Pseudomonadota</taxon>
        <taxon>Alphaproteobacteria</taxon>
        <taxon>Maricaulales</taxon>
        <taxon>Robiginitomaculaceae</taxon>
        <taxon>Algimonas</taxon>
    </lineage>
</organism>
<proteinExistence type="inferred from homology"/>
<dbReference type="InterPro" id="IPR027417">
    <property type="entry name" value="P-loop_NTPase"/>
</dbReference>
<name>A0ABQ5V5T4_9PROT</name>
<keyword evidence="6" id="KW-0479">Metal-binding</keyword>
<dbReference type="PANTHER" id="PTHR33540">
    <property type="entry name" value="TRNA THREONYLCARBAMOYLADENOSINE BIOSYNTHESIS PROTEIN TSAE"/>
    <property type="match status" value="1"/>
</dbReference>
<keyword evidence="9" id="KW-0460">Magnesium</keyword>
<dbReference type="NCBIfam" id="TIGR00150">
    <property type="entry name" value="T6A_YjeE"/>
    <property type="match status" value="1"/>
</dbReference>
<evidence type="ECO:0000256" key="1">
    <source>
        <dbReference type="ARBA" id="ARBA00004496"/>
    </source>
</evidence>
<evidence type="ECO:0000256" key="4">
    <source>
        <dbReference type="ARBA" id="ARBA00022490"/>
    </source>
</evidence>
<comment type="subcellular location">
    <subcellularLocation>
        <location evidence="1">Cytoplasm</location>
    </subcellularLocation>
</comment>
<keyword evidence="7" id="KW-0547">Nucleotide-binding</keyword>
<comment type="caution">
    <text evidence="11">The sequence shown here is derived from an EMBL/GenBank/DDBJ whole genome shotgun (WGS) entry which is preliminary data.</text>
</comment>
<keyword evidence="5" id="KW-0819">tRNA processing</keyword>
<evidence type="ECO:0000256" key="9">
    <source>
        <dbReference type="ARBA" id="ARBA00022842"/>
    </source>
</evidence>